<evidence type="ECO:0000256" key="3">
    <source>
        <dbReference type="ARBA" id="ARBA00022553"/>
    </source>
</evidence>
<keyword evidence="5" id="KW-0808">Transferase</keyword>
<evidence type="ECO:0000256" key="2">
    <source>
        <dbReference type="ARBA" id="ARBA00022448"/>
    </source>
</evidence>
<dbReference type="InterPro" id="IPR004715">
    <property type="entry name" value="PTS_IIA_fruc"/>
</dbReference>
<dbReference type="Proteomes" id="UP000241209">
    <property type="component" value="Unassembled WGS sequence"/>
</dbReference>
<dbReference type="Pfam" id="PF00359">
    <property type="entry name" value="PTS_EIIA_2"/>
    <property type="match status" value="1"/>
</dbReference>
<comment type="caution">
    <text evidence="8">The sequence shown here is derived from an EMBL/GenBank/DDBJ whole genome shotgun (WGS) entry which is preliminary data.</text>
</comment>
<evidence type="ECO:0000313" key="9">
    <source>
        <dbReference type="Proteomes" id="UP000241209"/>
    </source>
</evidence>
<dbReference type="PANTHER" id="PTHR47738:SF2">
    <property type="entry name" value="PTS SYSTEM FRUCTOSE-LIKE EIIA COMPONENT"/>
    <property type="match status" value="1"/>
</dbReference>
<sequence>MEDTINLKSIINRELMIIDSLTDSKKGILEELCYLLQEKKYINDYQKFLEDIYLRESEGVTGIGEGIAIPHGKSIAVKDTTVAIATLKNEIEWETLDGENVKVVILFAVKDTDATTTHIVLLQKVATLLARDTFIKKLKNINTKDELYDLIINS</sequence>
<dbReference type="RefSeq" id="WP_107557263.1">
    <property type="nucleotide sequence ID" value="NZ_PZFG01000038.1"/>
</dbReference>
<evidence type="ECO:0000256" key="1">
    <source>
        <dbReference type="ARBA" id="ARBA00011798"/>
    </source>
</evidence>
<dbReference type="GO" id="GO:0008982">
    <property type="term" value="F:protein-N(PI)-phosphohistidine-sugar phosphotransferase activity"/>
    <property type="evidence" value="ECO:0007669"/>
    <property type="project" value="InterPro"/>
</dbReference>
<dbReference type="InterPro" id="IPR016152">
    <property type="entry name" value="PTrfase/Anion_transptr"/>
</dbReference>
<dbReference type="InterPro" id="IPR002178">
    <property type="entry name" value="PTS_EIIA_type-2_dom"/>
</dbReference>
<dbReference type="Gene3D" id="3.40.930.10">
    <property type="entry name" value="Mannitol-specific EII, Chain A"/>
    <property type="match status" value="1"/>
</dbReference>
<keyword evidence="3" id="KW-0597">Phosphoprotein</keyword>
<dbReference type="GO" id="GO:0009401">
    <property type="term" value="P:phosphoenolpyruvate-dependent sugar phosphotransferase system"/>
    <property type="evidence" value="ECO:0007669"/>
    <property type="project" value="UniProtKB-KW"/>
</dbReference>
<accession>A0A2T4PR43</accession>
<dbReference type="EMBL" id="PZFK01000028">
    <property type="protein sequence ID" value="PTI28469.1"/>
    <property type="molecule type" value="Genomic_DNA"/>
</dbReference>
<evidence type="ECO:0000256" key="4">
    <source>
        <dbReference type="ARBA" id="ARBA00022597"/>
    </source>
</evidence>
<name>A0A2T4PR43_9STAP</name>
<organism evidence="8 9">
    <name type="scientific">Mammaliicoccus vitulinus</name>
    <dbReference type="NCBI Taxonomy" id="71237"/>
    <lineage>
        <taxon>Bacteria</taxon>
        <taxon>Bacillati</taxon>
        <taxon>Bacillota</taxon>
        <taxon>Bacilli</taxon>
        <taxon>Bacillales</taxon>
        <taxon>Staphylococcaceae</taxon>
        <taxon>Mammaliicoccus</taxon>
    </lineage>
</organism>
<protein>
    <submittedName>
        <fullName evidence="8">PTS mannose transporter subunit IIAB</fullName>
    </submittedName>
</protein>
<evidence type="ECO:0000259" key="7">
    <source>
        <dbReference type="PROSITE" id="PS51094"/>
    </source>
</evidence>
<gene>
    <name evidence="8" type="ORF">BU072_11490</name>
</gene>
<comment type="subunit">
    <text evidence="1">Homodimer or homotrimer. Seems to be a monomer when not phosphorylated.</text>
</comment>
<dbReference type="PROSITE" id="PS51094">
    <property type="entry name" value="PTS_EIIA_TYPE_2"/>
    <property type="match status" value="1"/>
</dbReference>
<dbReference type="PANTHER" id="PTHR47738">
    <property type="entry name" value="PTS SYSTEM FRUCTOSE-LIKE EIIA COMPONENT-RELATED"/>
    <property type="match status" value="1"/>
</dbReference>
<dbReference type="InterPro" id="IPR051541">
    <property type="entry name" value="PTS_SugarTrans_NitroReg"/>
</dbReference>
<evidence type="ECO:0000256" key="6">
    <source>
        <dbReference type="ARBA" id="ARBA00022683"/>
    </source>
</evidence>
<dbReference type="CDD" id="cd00211">
    <property type="entry name" value="PTS_IIA_fru"/>
    <property type="match status" value="1"/>
</dbReference>
<dbReference type="PROSITE" id="PS00372">
    <property type="entry name" value="PTS_EIIA_TYPE_2_HIS"/>
    <property type="match status" value="1"/>
</dbReference>
<dbReference type="GO" id="GO:0016020">
    <property type="term" value="C:membrane"/>
    <property type="evidence" value="ECO:0007669"/>
    <property type="project" value="InterPro"/>
</dbReference>
<dbReference type="NCBIfam" id="TIGR00848">
    <property type="entry name" value="fruA"/>
    <property type="match status" value="1"/>
</dbReference>
<keyword evidence="6" id="KW-0598">Phosphotransferase system</keyword>
<keyword evidence="2" id="KW-0813">Transport</keyword>
<evidence type="ECO:0000313" key="8">
    <source>
        <dbReference type="EMBL" id="PTI28469.1"/>
    </source>
</evidence>
<dbReference type="AlphaFoldDB" id="A0A2T4PR43"/>
<evidence type="ECO:0000256" key="5">
    <source>
        <dbReference type="ARBA" id="ARBA00022679"/>
    </source>
</evidence>
<proteinExistence type="predicted"/>
<reference evidence="8 9" key="1">
    <citation type="journal article" date="2016" name="Front. Microbiol.">
        <title>Comprehensive Phylogenetic Analysis of Bovine Non-aureus Staphylococci Species Based on Whole-Genome Sequencing.</title>
        <authorList>
            <person name="Naushad S."/>
            <person name="Barkema H.W."/>
            <person name="Luby C."/>
            <person name="Condas L.A."/>
            <person name="Nobrega D.B."/>
            <person name="Carson D.A."/>
            <person name="De Buck J."/>
        </authorList>
    </citation>
    <scope>NUCLEOTIDE SEQUENCE [LARGE SCALE GENOMIC DNA]</scope>
    <source>
        <strain evidence="8 9">SNUC 2204</strain>
    </source>
</reference>
<dbReference type="SUPFAM" id="SSF55804">
    <property type="entry name" value="Phoshotransferase/anion transport protein"/>
    <property type="match status" value="1"/>
</dbReference>
<keyword evidence="4" id="KW-0762">Sugar transport</keyword>
<feature type="domain" description="PTS EIIA type-2" evidence="7">
    <location>
        <begin position="9"/>
        <end position="154"/>
    </location>
</feature>
<dbReference type="OrthoDB" id="95460at2"/>